<name>A0ABP7G9U6_9MICO</name>
<evidence type="ECO:0000259" key="1">
    <source>
        <dbReference type="Pfam" id="PF13625"/>
    </source>
</evidence>
<dbReference type="Pfam" id="PF13625">
    <property type="entry name" value="Helicase_C_3"/>
    <property type="match status" value="1"/>
</dbReference>
<sequence length="590" mass="61411">MADISDARALAISLAGQEPARLAGLLHARGAAASVTWRDCFDAAEAMLDAASLDHALAALARPAVRALDAAASSDAAVAGPELAVLAALGLLREDGRPFGAVAVRLRAALAEHPDATAEPQPSATVPTAEPVAAATAERAAAAVRSLTDLVALCRDQPLPVTGAGAVTAAERRRLIETGVVGGADELDDLLTLAADTGLLVLVDRHWRVTDAGDGWLPGSLGERWAAVAAGWRDSLPPALRTTDGGFTAIGTWPGALPLAAEWPAALARLRRRTVRWGLAAADGTEPAWTAPLRAGAAGDADALTAHLPTEIDTIYLQADLSAIAPGPLRSALDLRLRTMAVRESGAQASSYRFTAESIAAAVAAGEDAASLRAFLSDLSLTSIPQPLDYLIEQTCARHGLVRVGPDEATGRTRVRSTDGHLLQTIAVDQSLRSIGLVADGDGLLSRVSRDAVYWTLADARYPVVAVGPTGDVESLRRRLPPVPTPGRTDPAARLLPLAEGLLARSRGDADAAWLTRELDQAARSHSEVTVTVRLPDGSQREYTMAATGFGGGRLRGRDRTGDVERTLPVSHILGVRPAGPDVPVHSTDR</sequence>
<reference evidence="3" key="1">
    <citation type="journal article" date="2019" name="Int. J. Syst. Evol. Microbiol.">
        <title>The Global Catalogue of Microorganisms (GCM) 10K type strain sequencing project: providing services to taxonomists for standard genome sequencing and annotation.</title>
        <authorList>
            <consortium name="The Broad Institute Genomics Platform"/>
            <consortium name="The Broad Institute Genome Sequencing Center for Infectious Disease"/>
            <person name="Wu L."/>
            <person name="Ma J."/>
        </authorList>
    </citation>
    <scope>NUCLEOTIDE SEQUENCE [LARGE SCALE GENOMIC DNA]</scope>
    <source>
        <strain evidence="3">JCM 16950</strain>
    </source>
</reference>
<dbReference type="InterPro" id="IPR032830">
    <property type="entry name" value="XPB/Ssl2_N"/>
</dbReference>
<protein>
    <recommendedName>
        <fullName evidence="1">Helicase XPB/Ssl2 N-terminal domain-containing protein</fullName>
    </recommendedName>
</protein>
<accession>A0ABP7G9U6</accession>
<dbReference type="EMBL" id="BAABAF010000003">
    <property type="protein sequence ID" value="GAA3760099.1"/>
    <property type="molecule type" value="Genomic_DNA"/>
</dbReference>
<proteinExistence type="predicted"/>
<gene>
    <name evidence="2" type="ORF">GCM10022240_10820</name>
</gene>
<feature type="domain" description="Helicase XPB/Ssl2 N-terminal" evidence="1">
    <location>
        <begin position="316"/>
        <end position="437"/>
    </location>
</feature>
<evidence type="ECO:0000313" key="3">
    <source>
        <dbReference type="Proteomes" id="UP001500540"/>
    </source>
</evidence>
<evidence type="ECO:0000313" key="2">
    <source>
        <dbReference type="EMBL" id="GAA3760099.1"/>
    </source>
</evidence>
<dbReference type="RefSeq" id="WP_344781327.1">
    <property type="nucleotide sequence ID" value="NZ_BAABAF010000003.1"/>
</dbReference>
<keyword evidence="3" id="KW-1185">Reference proteome</keyword>
<dbReference type="Proteomes" id="UP001500540">
    <property type="component" value="Unassembled WGS sequence"/>
</dbReference>
<comment type="caution">
    <text evidence="2">The sequence shown here is derived from an EMBL/GenBank/DDBJ whole genome shotgun (WGS) entry which is preliminary data.</text>
</comment>
<organism evidence="2 3">
    <name type="scientific">Microbacterium kribbense</name>
    <dbReference type="NCBI Taxonomy" id="433645"/>
    <lineage>
        <taxon>Bacteria</taxon>
        <taxon>Bacillati</taxon>
        <taxon>Actinomycetota</taxon>
        <taxon>Actinomycetes</taxon>
        <taxon>Micrococcales</taxon>
        <taxon>Microbacteriaceae</taxon>
        <taxon>Microbacterium</taxon>
    </lineage>
</organism>